<dbReference type="NCBIfam" id="TIGR00589">
    <property type="entry name" value="ogt"/>
    <property type="match status" value="1"/>
</dbReference>
<keyword evidence="5" id="KW-0808">Transferase</keyword>
<sequence>MQIDYMAVENSLGWFMVAATEQGTCSVMLGDSEADLLSELKQKFPRALITRDEQKLKSQVEALLECMAGRLPSLDFPLDEKGTPFQLRVWQELRRIPRGETISYSELAKRIGRPKAVRAVASACANNPVAIYTPCHRVVRLNGELGGYRWGIERKRLLLAIEQK</sequence>
<evidence type="ECO:0000256" key="1">
    <source>
        <dbReference type="ARBA" id="ARBA00001286"/>
    </source>
</evidence>
<protein>
    <recommendedName>
        <fullName evidence="3">methylated-DNA--[protein]-cysteine S-methyltransferase</fullName>
        <ecNumber evidence="3">2.1.1.63</ecNumber>
    </recommendedName>
</protein>
<evidence type="ECO:0000256" key="3">
    <source>
        <dbReference type="ARBA" id="ARBA00011918"/>
    </source>
</evidence>
<comment type="catalytic activity">
    <reaction evidence="1">
        <text>a 4-O-methyl-thymidine in DNA + L-cysteinyl-[protein] = a thymidine in DNA + S-methyl-L-cysteinyl-[protein]</text>
        <dbReference type="Rhea" id="RHEA:53428"/>
        <dbReference type="Rhea" id="RHEA-COMP:10131"/>
        <dbReference type="Rhea" id="RHEA-COMP:10132"/>
        <dbReference type="Rhea" id="RHEA-COMP:13555"/>
        <dbReference type="Rhea" id="RHEA-COMP:13556"/>
        <dbReference type="ChEBI" id="CHEBI:29950"/>
        <dbReference type="ChEBI" id="CHEBI:82612"/>
        <dbReference type="ChEBI" id="CHEBI:137386"/>
        <dbReference type="ChEBI" id="CHEBI:137387"/>
        <dbReference type="EC" id="2.1.1.63"/>
    </reaction>
</comment>
<organism evidence="10 11">
    <name type="scientific">Syntrophotalea acetylenivorans</name>
    <dbReference type="NCBI Taxonomy" id="1842532"/>
    <lineage>
        <taxon>Bacteria</taxon>
        <taxon>Pseudomonadati</taxon>
        <taxon>Thermodesulfobacteriota</taxon>
        <taxon>Desulfuromonadia</taxon>
        <taxon>Desulfuromonadales</taxon>
        <taxon>Syntrophotaleaceae</taxon>
        <taxon>Syntrophotalea</taxon>
    </lineage>
</organism>
<evidence type="ECO:0000256" key="2">
    <source>
        <dbReference type="ARBA" id="ARBA00008711"/>
    </source>
</evidence>
<evidence type="ECO:0000256" key="7">
    <source>
        <dbReference type="ARBA" id="ARBA00023204"/>
    </source>
</evidence>
<dbReference type="PANTHER" id="PTHR10815">
    <property type="entry name" value="METHYLATED-DNA--PROTEIN-CYSTEINE METHYLTRANSFERASE"/>
    <property type="match status" value="1"/>
</dbReference>
<dbReference type="PANTHER" id="PTHR10815:SF14">
    <property type="entry name" value="BIFUNCTIONAL TRANSCRIPTIONAL ACTIVATOR_DNA REPAIR ENZYME ADA"/>
    <property type="match status" value="1"/>
</dbReference>
<keyword evidence="6" id="KW-0227">DNA damage</keyword>
<evidence type="ECO:0000259" key="9">
    <source>
        <dbReference type="Pfam" id="PF01035"/>
    </source>
</evidence>
<dbReference type="EC" id="2.1.1.63" evidence="3"/>
<dbReference type="GO" id="GO:0032259">
    <property type="term" value="P:methylation"/>
    <property type="evidence" value="ECO:0007669"/>
    <property type="project" value="UniProtKB-KW"/>
</dbReference>
<dbReference type="Gene3D" id="1.10.10.10">
    <property type="entry name" value="Winged helix-like DNA-binding domain superfamily/Winged helix DNA-binding domain"/>
    <property type="match status" value="1"/>
</dbReference>
<dbReference type="InterPro" id="IPR036217">
    <property type="entry name" value="MethylDNA_cys_MeTrfase_DNAb"/>
</dbReference>
<dbReference type="FunFam" id="1.10.10.10:FF:000214">
    <property type="entry name" value="Methylated-DNA--protein-cysteine methyltransferase"/>
    <property type="match status" value="1"/>
</dbReference>
<comment type="catalytic activity">
    <reaction evidence="8">
        <text>a 6-O-methyl-2'-deoxyguanosine in DNA + L-cysteinyl-[protein] = S-methyl-L-cysteinyl-[protein] + a 2'-deoxyguanosine in DNA</text>
        <dbReference type="Rhea" id="RHEA:24000"/>
        <dbReference type="Rhea" id="RHEA-COMP:10131"/>
        <dbReference type="Rhea" id="RHEA-COMP:10132"/>
        <dbReference type="Rhea" id="RHEA-COMP:11367"/>
        <dbReference type="Rhea" id="RHEA-COMP:11368"/>
        <dbReference type="ChEBI" id="CHEBI:29950"/>
        <dbReference type="ChEBI" id="CHEBI:82612"/>
        <dbReference type="ChEBI" id="CHEBI:85445"/>
        <dbReference type="ChEBI" id="CHEBI:85448"/>
        <dbReference type="EC" id="2.1.1.63"/>
    </reaction>
</comment>
<dbReference type="InterPro" id="IPR036631">
    <property type="entry name" value="MGMT_N_sf"/>
</dbReference>
<dbReference type="GO" id="GO:0003908">
    <property type="term" value="F:methylated-DNA-[protein]-cysteine S-methyltransferase activity"/>
    <property type="evidence" value="ECO:0007669"/>
    <property type="project" value="UniProtKB-EC"/>
</dbReference>
<dbReference type="InterPro" id="IPR014048">
    <property type="entry name" value="MethylDNA_cys_MeTrfase_DNA-bd"/>
</dbReference>
<gene>
    <name evidence="10" type="ORF">A7E78_12020</name>
</gene>
<feature type="domain" description="Methylated-DNA-[protein]-cysteine S-methyltransferase DNA binding" evidence="9">
    <location>
        <begin position="84"/>
        <end position="163"/>
    </location>
</feature>
<accession>A0A1L3GRD9</accession>
<dbReference type="EMBL" id="CP015519">
    <property type="protein sequence ID" value="APG28502.1"/>
    <property type="molecule type" value="Genomic_DNA"/>
</dbReference>
<dbReference type="RefSeq" id="WP_072284529.1">
    <property type="nucleotide sequence ID" value="NZ_CP015519.1"/>
</dbReference>
<dbReference type="Pfam" id="PF01035">
    <property type="entry name" value="DNA_binding_1"/>
    <property type="match status" value="1"/>
</dbReference>
<dbReference type="AlphaFoldDB" id="A0A1L3GRD9"/>
<keyword evidence="11" id="KW-1185">Reference proteome</keyword>
<dbReference type="CDD" id="cd06445">
    <property type="entry name" value="ATase"/>
    <property type="match status" value="1"/>
</dbReference>
<proteinExistence type="inferred from homology"/>
<dbReference type="STRING" id="1842532.A7E78_12020"/>
<dbReference type="SUPFAM" id="SSF46767">
    <property type="entry name" value="Methylated DNA-protein cysteine methyltransferase, C-terminal domain"/>
    <property type="match status" value="1"/>
</dbReference>
<dbReference type="KEGG" id="pef:A7E78_12020"/>
<dbReference type="InterPro" id="IPR036388">
    <property type="entry name" value="WH-like_DNA-bd_sf"/>
</dbReference>
<evidence type="ECO:0000256" key="5">
    <source>
        <dbReference type="ARBA" id="ARBA00022679"/>
    </source>
</evidence>
<evidence type="ECO:0000256" key="4">
    <source>
        <dbReference type="ARBA" id="ARBA00022603"/>
    </source>
</evidence>
<evidence type="ECO:0000256" key="8">
    <source>
        <dbReference type="ARBA" id="ARBA00049348"/>
    </source>
</evidence>
<keyword evidence="7" id="KW-0234">DNA repair</keyword>
<evidence type="ECO:0000256" key="6">
    <source>
        <dbReference type="ARBA" id="ARBA00022763"/>
    </source>
</evidence>
<evidence type="ECO:0000313" key="11">
    <source>
        <dbReference type="Proteomes" id="UP000182517"/>
    </source>
</evidence>
<dbReference type="OrthoDB" id="9802228at2"/>
<dbReference type="Proteomes" id="UP000182517">
    <property type="component" value="Chromosome"/>
</dbReference>
<name>A0A1L3GRD9_9BACT</name>
<dbReference type="GO" id="GO:0006281">
    <property type="term" value="P:DNA repair"/>
    <property type="evidence" value="ECO:0007669"/>
    <property type="project" value="UniProtKB-KW"/>
</dbReference>
<evidence type="ECO:0000313" key="10">
    <source>
        <dbReference type="EMBL" id="APG28502.1"/>
    </source>
</evidence>
<keyword evidence="4" id="KW-0489">Methyltransferase</keyword>
<comment type="similarity">
    <text evidence="2">Belongs to the MGMT family.</text>
</comment>
<reference evidence="10 11" key="1">
    <citation type="journal article" date="2017" name="Genome Announc.">
        <title>Complete Genome Sequences of Two Acetylene-Fermenting Pelobacter acetylenicus Strains.</title>
        <authorList>
            <person name="Sutton J.M."/>
            <person name="Baesman S.M."/>
            <person name="Fierst J.L."/>
            <person name="Poret-Peterson A.T."/>
            <person name="Oremland R.S."/>
            <person name="Dunlap D.S."/>
            <person name="Akob D.M."/>
        </authorList>
    </citation>
    <scope>NUCLEOTIDE SEQUENCE [LARGE SCALE GENOMIC DNA]</scope>
    <source>
        <strain evidence="10 11">SFB93</strain>
    </source>
</reference>
<dbReference type="SUPFAM" id="SSF53155">
    <property type="entry name" value="Methylated DNA-protein cysteine methyltransferase domain"/>
    <property type="match status" value="1"/>
</dbReference>
<dbReference type="Gene3D" id="3.30.160.70">
    <property type="entry name" value="Methylated DNA-protein cysteine methyltransferase domain"/>
    <property type="match status" value="1"/>
</dbReference>